<protein>
    <submittedName>
        <fullName evidence="1">Prophage regulatory protein</fullName>
    </submittedName>
</protein>
<dbReference type="Proteomes" id="UP000013526">
    <property type="component" value="Unassembled WGS sequence"/>
</dbReference>
<dbReference type="PATRIC" id="fig|1268236.3.peg.1678"/>
<dbReference type="PANTHER" id="PTHR36154:SF1">
    <property type="entry name" value="DNA-BINDING TRANSCRIPTIONAL ACTIVATOR ALPA"/>
    <property type="match status" value="1"/>
</dbReference>
<evidence type="ECO:0000313" key="2">
    <source>
        <dbReference type="Proteomes" id="UP000013526"/>
    </source>
</evidence>
<dbReference type="EMBL" id="AQGQ01000041">
    <property type="protein sequence ID" value="EOD55543.1"/>
    <property type="molecule type" value="Genomic_DNA"/>
</dbReference>
<dbReference type="Gene3D" id="1.10.238.160">
    <property type="match status" value="1"/>
</dbReference>
<dbReference type="PANTHER" id="PTHR36154">
    <property type="entry name" value="DNA-BINDING TRANSCRIPTIONAL ACTIVATOR ALPA"/>
    <property type="match status" value="1"/>
</dbReference>
<comment type="caution">
    <text evidence="1">The sequence shown here is derived from an EMBL/GenBank/DDBJ whole genome shotgun (WGS) entry which is preliminary data.</text>
</comment>
<dbReference type="InterPro" id="IPR010260">
    <property type="entry name" value="AlpA"/>
</dbReference>
<accession>R1F6W6</accession>
<evidence type="ECO:0000313" key="1">
    <source>
        <dbReference type="EMBL" id="EOD55543.1"/>
    </source>
</evidence>
<sequence>MTGCRLASLYPKTVLLKQHHLLIATYHEALDMKDQTEKCPSNEPVPLRFIRMREVTKKTGLCKSSIYDLINKKDFPQPIHLSARTVAFIESEVEAWMVDRISASRNNK</sequence>
<gene>
    <name evidence="1" type="ORF">G113_08485</name>
</gene>
<keyword evidence="2" id="KW-1185">Reference proteome</keyword>
<name>R1F6W6_9GAMM</name>
<proteinExistence type="predicted"/>
<dbReference type="InterPro" id="IPR052931">
    <property type="entry name" value="Prophage_regulatory_activator"/>
</dbReference>
<reference evidence="1 2" key="1">
    <citation type="journal article" date="2013" name="Genome Announc.">
        <title>Draft Genome Sequence of Aeromonas molluscorum Strain 848TT, Isolated from Bivalve Molluscs.</title>
        <authorList>
            <person name="Spataro N."/>
            <person name="Farfan M."/>
            <person name="Albarral V."/>
            <person name="Sanglas A."/>
            <person name="Loren J.G."/>
            <person name="Fuste M.C."/>
            <person name="Bosch E."/>
        </authorList>
    </citation>
    <scope>NUCLEOTIDE SEQUENCE [LARGE SCALE GENOMIC DNA]</scope>
    <source>
        <strain evidence="1 2">848</strain>
    </source>
</reference>
<dbReference type="Pfam" id="PF05930">
    <property type="entry name" value="Phage_AlpA"/>
    <property type="match status" value="1"/>
</dbReference>
<organism evidence="1 2">
    <name type="scientific">Aeromonas molluscorum 848</name>
    <dbReference type="NCBI Taxonomy" id="1268236"/>
    <lineage>
        <taxon>Bacteria</taxon>
        <taxon>Pseudomonadati</taxon>
        <taxon>Pseudomonadota</taxon>
        <taxon>Gammaproteobacteria</taxon>
        <taxon>Aeromonadales</taxon>
        <taxon>Aeromonadaceae</taxon>
        <taxon>Aeromonas</taxon>
    </lineage>
</organism>
<dbReference type="AlphaFoldDB" id="R1F6W6"/>